<dbReference type="OrthoDB" id="5511510at2"/>
<comment type="catalytic activity">
    <reaction evidence="10">
        <text>L-threonyl-[protein] + ATP = O-phospho-L-threonyl-[protein] + ADP + H(+)</text>
        <dbReference type="Rhea" id="RHEA:46608"/>
        <dbReference type="Rhea" id="RHEA-COMP:11060"/>
        <dbReference type="Rhea" id="RHEA-COMP:11605"/>
        <dbReference type="ChEBI" id="CHEBI:15378"/>
        <dbReference type="ChEBI" id="CHEBI:30013"/>
        <dbReference type="ChEBI" id="CHEBI:30616"/>
        <dbReference type="ChEBI" id="CHEBI:61977"/>
        <dbReference type="ChEBI" id="CHEBI:456216"/>
        <dbReference type="EC" id="2.7.11.1"/>
    </reaction>
</comment>
<feature type="signal peptide" evidence="12">
    <location>
        <begin position="1"/>
        <end position="22"/>
    </location>
</feature>
<keyword evidence="5" id="KW-1133">Transmembrane helix</keyword>
<keyword evidence="3" id="KW-0812">Transmembrane</keyword>
<evidence type="ECO:0000256" key="3">
    <source>
        <dbReference type="ARBA" id="ARBA00022692"/>
    </source>
</evidence>
<dbReference type="GO" id="GO:0004674">
    <property type="term" value="F:protein serine/threonine kinase activity"/>
    <property type="evidence" value="ECO:0007669"/>
    <property type="project" value="UniProtKB-KW"/>
</dbReference>
<name>A0A4Y6PUF7_PERCE</name>
<keyword evidence="8" id="KW-0675">Receptor</keyword>
<keyword evidence="14" id="KW-1185">Reference proteome</keyword>
<comment type="catalytic activity">
    <reaction evidence="11">
        <text>L-seryl-[protein] + ATP = O-phospho-L-seryl-[protein] + ADP + H(+)</text>
        <dbReference type="Rhea" id="RHEA:17989"/>
        <dbReference type="Rhea" id="RHEA-COMP:9863"/>
        <dbReference type="Rhea" id="RHEA-COMP:11604"/>
        <dbReference type="ChEBI" id="CHEBI:15378"/>
        <dbReference type="ChEBI" id="CHEBI:29999"/>
        <dbReference type="ChEBI" id="CHEBI:30616"/>
        <dbReference type="ChEBI" id="CHEBI:83421"/>
        <dbReference type="ChEBI" id="CHEBI:456216"/>
        <dbReference type="EC" id="2.7.11.1"/>
    </reaction>
</comment>
<dbReference type="PANTHER" id="PTHR47460">
    <property type="entry name" value="SERINE/THREONINE-PROTEIN KINASE-LIKE PROTEIN ACR4"/>
    <property type="match status" value="1"/>
</dbReference>
<evidence type="ECO:0000256" key="6">
    <source>
        <dbReference type="ARBA" id="ARBA00023136"/>
    </source>
</evidence>
<sequence length="488" mass="51383">MKLFVRKCFCCLFLAVFTTACGDGTPNQTSDAGASVDVDAVDVEHDANDVGDAGHADADTEPGPVFGETVSAGTYHSCAILNDGELRCFGLGDVWGTHEGLWDLDQSVEPDGEFVQVSSGTLHSCGIKADGAVECWGHGRLPGRAEAPSDYDFDQAVPPEGTFLAVDAGPYATCGVRDDRTVKCWGWMSGPEDLVDGEARQVSVGYGHMCAVMNSGEVECVGYGSDAEASDGQYHFGQAAPPAGEFVQVSAGHFHSCGVRRDGTVSCWGLGSDAEVREHDFDHDQAVAPEGRFRWVAAGRAHSCGVREDGDVECWGFGAEPGPADLRDRGHADARQGPFVEVSTWNWHTCGRRESGEVECWGNNGLGQADPDSEYGADGCERVDHGDYGIYGCSPLCQTGCGEGQACILTWTHDVGYLTRCTSPGINAPGEMCSPSAGLCEAGSGCITDGGLEGTCRAFCRNDGDAEPQCPSGYRCTGSVSIGTCRPR</sequence>
<protein>
    <recommendedName>
        <fullName evidence="2">non-specific serine/threonine protein kinase</fullName>
        <ecNumber evidence="2">2.7.11.1</ecNumber>
    </recommendedName>
</protein>
<keyword evidence="9" id="KW-0325">Glycoprotein</keyword>
<dbReference type="InterPro" id="IPR009091">
    <property type="entry name" value="RCC1/BLIP-II"/>
</dbReference>
<dbReference type="SUPFAM" id="SSF50985">
    <property type="entry name" value="RCC1/BLIP-II"/>
    <property type="match status" value="1"/>
</dbReference>
<organism evidence="13 14">
    <name type="scientific">Persicimonas caeni</name>
    <dbReference type="NCBI Taxonomy" id="2292766"/>
    <lineage>
        <taxon>Bacteria</taxon>
        <taxon>Deltaproteobacteria</taxon>
        <taxon>Bradymonadales</taxon>
        <taxon>Bradymonadaceae</taxon>
        <taxon>Persicimonas</taxon>
    </lineage>
</organism>
<evidence type="ECO:0000256" key="5">
    <source>
        <dbReference type="ARBA" id="ARBA00022989"/>
    </source>
</evidence>
<dbReference type="PROSITE" id="PS51257">
    <property type="entry name" value="PROKAR_LIPOPROTEIN"/>
    <property type="match status" value="1"/>
</dbReference>
<dbReference type="Proteomes" id="UP000315995">
    <property type="component" value="Chromosome"/>
</dbReference>
<gene>
    <name evidence="13" type="ORF">FIV42_14680</name>
</gene>
<evidence type="ECO:0000256" key="11">
    <source>
        <dbReference type="ARBA" id="ARBA00048679"/>
    </source>
</evidence>
<dbReference type="EC" id="2.7.11.1" evidence="2"/>
<evidence type="ECO:0000256" key="1">
    <source>
        <dbReference type="ARBA" id="ARBA00004479"/>
    </source>
</evidence>
<evidence type="ECO:0000256" key="4">
    <source>
        <dbReference type="ARBA" id="ARBA00022729"/>
    </source>
</evidence>
<keyword evidence="7" id="KW-1015">Disulfide bond</keyword>
<reference evidence="13 14" key="1">
    <citation type="submission" date="2019-06" db="EMBL/GenBank/DDBJ databases">
        <title>Persicimonas caeni gen. nov., sp. nov., a predatory bacterium isolated from solar saltern.</title>
        <authorList>
            <person name="Wang S."/>
        </authorList>
    </citation>
    <scope>NUCLEOTIDE SEQUENCE [LARGE SCALE GENOMIC DNA]</scope>
    <source>
        <strain evidence="13 14">YN101</strain>
    </source>
</reference>
<evidence type="ECO:0000256" key="2">
    <source>
        <dbReference type="ARBA" id="ARBA00012513"/>
    </source>
</evidence>
<dbReference type="EMBL" id="CP041186">
    <property type="protein sequence ID" value="QDG51938.1"/>
    <property type="molecule type" value="Genomic_DNA"/>
</dbReference>
<dbReference type="Pfam" id="PF13540">
    <property type="entry name" value="RCC1_2"/>
    <property type="match status" value="2"/>
</dbReference>
<accession>A0A4Y6PUF7</accession>
<keyword evidence="4 12" id="KW-0732">Signal</keyword>
<feature type="chain" id="PRO_5030106464" description="non-specific serine/threonine protein kinase" evidence="12">
    <location>
        <begin position="23"/>
        <end position="488"/>
    </location>
</feature>
<evidence type="ECO:0000256" key="9">
    <source>
        <dbReference type="ARBA" id="ARBA00023180"/>
    </source>
</evidence>
<keyword evidence="6" id="KW-0472">Membrane</keyword>
<dbReference type="RefSeq" id="WP_141198416.1">
    <property type="nucleotide sequence ID" value="NZ_CP041186.1"/>
</dbReference>
<evidence type="ECO:0000256" key="8">
    <source>
        <dbReference type="ARBA" id="ARBA00023170"/>
    </source>
</evidence>
<evidence type="ECO:0000256" key="7">
    <source>
        <dbReference type="ARBA" id="ARBA00023157"/>
    </source>
</evidence>
<evidence type="ECO:0000313" key="14">
    <source>
        <dbReference type="Proteomes" id="UP000315995"/>
    </source>
</evidence>
<dbReference type="Gene3D" id="2.130.10.30">
    <property type="entry name" value="Regulator of chromosome condensation 1/beta-lactamase-inhibitor protein II"/>
    <property type="match status" value="2"/>
</dbReference>
<evidence type="ECO:0000256" key="12">
    <source>
        <dbReference type="SAM" id="SignalP"/>
    </source>
</evidence>
<dbReference type="AlphaFoldDB" id="A0A4Y6PUF7"/>
<dbReference type="PANTHER" id="PTHR47460:SF1">
    <property type="entry name" value="SERINE_THREONINE-PROTEIN KINASE-LIKE PROTEIN ACR4"/>
    <property type="match status" value="1"/>
</dbReference>
<accession>A0A5B8YBQ4</accession>
<evidence type="ECO:0000313" key="13">
    <source>
        <dbReference type="EMBL" id="QDG51938.1"/>
    </source>
</evidence>
<evidence type="ECO:0000256" key="10">
    <source>
        <dbReference type="ARBA" id="ARBA00047899"/>
    </source>
</evidence>
<comment type="subcellular location">
    <subcellularLocation>
        <location evidence="1">Membrane</location>
        <topology evidence="1">Single-pass type I membrane protein</topology>
    </subcellularLocation>
</comment>
<dbReference type="GO" id="GO:0016020">
    <property type="term" value="C:membrane"/>
    <property type="evidence" value="ECO:0007669"/>
    <property type="project" value="UniProtKB-SubCell"/>
</dbReference>
<proteinExistence type="predicted"/>